<gene>
    <name evidence="2" type="ORF">JCM19274_3879</name>
</gene>
<evidence type="ECO:0000313" key="3">
    <source>
        <dbReference type="Proteomes" id="UP000029643"/>
    </source>
</evidence>
<name>A0A090WVI0_9FLAO</name>
<dbReference type="InterPro" id="IPR013783">
    <property type="entry name" value="Ig-like_fold"/>
</dbReference>
<sequence>MHWWVGFKNTELQLLVKHPNISAATPKISYKGVSIKK</sequence>
<proteinExistence type="predicted"/>
<dbReference type="SUPFAM" id="SSF81296">
    <property type="entry name" value="E set domains"/>
    <property type="match status" value="1"/>
</dbReference>
<dbReference type="EMBL" id="BBNU01000014">
    <property type="protein sequence ID" value="GAL81135.1"/>
    <property type="molecule type" value="Genomic_DNA"/>
</dbReference>
<dbReference type="Pfam" id="PF09087">
    <property type="entry name" value="Cyc-maltodext_N"/>
    <property type="match status" value="1"/>
</dbReference>
<dbReference type="Gene3D" id="2.60.40.10">
    <property type="entry name" value="Immunoglobulins"/>
    <property type="match status" value="1"/>
</dbReference>
<accession>A0A090WVI0</accession>
<dbReference type="InterPro" id="IPR015171">
    <property type="entry name" value="Cyc-maltodext_N"/>
</dbReference>
<reference evidence="2 3" key="1">
    <citation type="journal article" date="2014" name="Genome Announc.">
        <title>Draft Genome Sequences of Marine Flavobacterium Algibacter lectus Strains SS8 and NR4.</title>
        <authorList>
            <person name="Takatani N."/>
            <person name="Nakanishi M."/>
            <person name="Meirelles P."/>
            <person name="Mino S."/>
            <person name="Suda W."/>
            <person name="Oshima K."/>
            <person name="Hattori M."/>
            <person name="Ohkuma M."/>
            <person name="Hosokawa M."/>
            <person name="Miyashita K."/>
            <person name="Thompson F.L."/>
            <person name="Niwa A."/>
            <person name="Sawabe T."/>
            <person name="Sawabe T."/>
        </authorList>
    </citation>
    <scope>NUCLEOTIDE SEQUENCE [LARGE SCALE GENOMIC DNA]</scope>
    <source>
        <strain evidence="3">JCM19274</strain>
    </source>
</reference>
<comment type="caution">
    <text evidence="2">The sequence shown here is derived from an EMBL/GenBank/DDBJ whole genome shotgun (WGS) entry which is preliminary data.</text>
</comment>
<dbReference type="InterPro" id="IPR014756">
    <property type="entry name" value="Ig_E-set"/>
</dbReference>
<evidence type="ECO:0000313" key="2">
    <source>
        <dbReference type="EMBL" id="GAL81135.1"/>
    </source>
</evidence>
<dbReference type="AlphaFoldDB" id="A0A090WVI0"/>
<protein>
    <recommendedName>
        <fullName evidence="1">Cyclomaltodextrinase N-terminal domain-containing protein</fullName>
    </recommendedName>
</protein>
<feature type="domain" description="Cyclomaltodextrinase N-terminal" evidence="1">
    <location>
        <begin position="1"/>
        <end position="37"/>
    </location>
</feature>
<evidence type="ECO:0000259" key="1">
    <source>
        <dbReference type="Pfam" id="PF09087"/>
    </source>
</evidence>
<dbReference type="Proteomes" id="UP000029643">
    <property type="component" value="Unassembled WGS sequence"/>
</dbReference>
<organism evidence="2 3">
    <name type="scientific">Algibacter lectus</name>
    <dbReference type="NCBI Taxonomy" id="221126"/>
    <lineage>
        <taxon>Bacteria</taxon>
        <taxon>Pseudomonadati</taxon>
        <taxon>Bacteroidota</taxon>
        <taxon>Flavobacteriia</taxon>
        <taxon>Flavobacteriales</taxon>
        <taxon>Flavobacteriaceae</taxon>
        <taxon>Algibacter</taxon>
    </lineage>
</organism>